<dbReference type="PANTHER" id="PTHR48100">
    <property type="entry name" value="BROAD-SPECIFICITY PHOSPHATASE YOR283W-RELATED"/>
    <property type="match status" value="1"/>
</dbReference>
<accession>A0A7J7IHQ1</accession>
<sequence length="167" mass="18817">MFVLSLTGATLLVRHGETDWNRSGRSQGQLDESRLTARGYEQAQRTAQWLCSSAADQIHTIAVSTLQRARESAYHIEKEDASASKWRRWYTELLWEVHVPWQGEQKLDLDLRYPEGLPQISSGTGPLPAPGGTLQSRGAVLDGEERILCPRLRSGLWSLTSRRFVPC</sequence>
<dbReference type="Proteomes" id="UP000530660">
    <property type="component" value="Unassembled WGS sequence"/>
</dbReference>
<name>A0A7J7IHQ1_9RHOD</name>
<dbReference type="GO" id="GO:0016791">
    <property type="term" value="F:phosphatase activity"/>
    <property type="evidence" value="ECO:0007669"/>
    <property type="project" value="TreeGrafter"/>
</dbReference>
<comment type="caution">
    <text evidence="2">The sequence shown here is derived from an EMBL/GenBank/DDBJ whole genome shotgun (WGS) entry which is preliminary data.</text>
</comment>
<feature type="binding site" evidence="1">
    <location>
        <position position="68"/>
    </location>
    <ligand>
        <name>substrate</name>
    </ligand>
</feature>
<dbReference type="EMBL" id="VWRR01000009">
    <property type="protein sequence ID" value="KAF6002613.1"/>
    <property type="molecule type" value="Genomic_DNA"/>
</dbReference>
<dbReference type="Pfam" id="PF00300">
    <property type="entry name" value="His_Phos_1"/>
    <property type="match status" value="1"/>
</dbReference>
<dbReference type="AlphaFoldDB" id="A0A7J7IHQ1"/>
<dbReference type="InterPro" id="IPR013078">
    <property type="entry name" value="His_Pase_superF_clade-1"/>
</dbReference>
<keyword evidence="3" id="KW-1185">Reference proteome</keyword>
<dbReference type="SMART" id="SM00855">
    <property type="entry name" value="PGAM"/>
    <property type="match status" value="1"/>
</dbReference>
<evidence type="ECO:0000313" key="2">
    <source>
        <dbReference type="EMBL" id="KAF6002613.1"/>
    </source>
</evidence>
<proteinExistence type="predicted"/>
<dbReference type="SUPFAM" id="SSF53254">
    <property type="entry name" value="Phosphoglycerate mutase-like"/>
    <property type="match status" value="1"/>
</dbReference>
<feature type="binding site" evidence="1">
    <location>
        <begin position="14"/>
        <end position="21"/>
    </location>
    <ligand>
        <name>substrate</name>
    </ligand>
</feature>
<dbReference type="InterPro" id="IPR050275">
    <property type="entry name" value="PGM_Phosphatase"/>
</dbReference>
<evidence type="ECO:0000256" key="1">
    <source>
        <dbReference type="PIRSR" id="PIRSR613078-2"/>
    </source>
</evidence>
<dbReference type="InterPro" id="IPR029033">
    <property type="entry name" value="His_PPase_superfam"/>
</dbReference>
<dbReference type="InterPro" id="IPR001345">
    <property type="entry name" value="PG/BPGM_mutase_AS"/>
</dbReference>
<dbReference type="CDD" id="cd07067">
    <property type="entry name" value="HP_PGM_like"/>
    <property type="match status" value="1"/>
</dbReference>
<reference evidence="2 3" key="1">
    <citation type="journal article" date="2020" name="J. Phycol.">
        <title>Comparative genome analysis reveals Cyanidiococcus gen. nov., a new extremophilic red algal genus sister to Cyanidioschyzon (Cyanidioschyzonaceae, Rhodophyta).</title>
        <authorList>
            <person name="Liu S.-L."/>
            <person name="Chiang Y.-R."/>
            <person name="Yoon H.S."/>
            <person name="Fu H.-Y."/>
        </authorList>
    </citation>
    <scope>NUCLEOTIDE SEQUENCE [LARGE SCALE GENOMIC DNA]</scope>
    <source>
        <strain evidence="2 3">THAL066</strain>
    </source>
</reference>
<dbReference type="OrthoDB" id="3835at2759"/>
<organism evidence="2 3">
    <name type="scientific">Cyanidiococcus yangmingshanensis</name>
    <dbReference type="NCBI Taxonomy" id="2690220"/>
    <lineage>
        <taxon>Eukaryota</taxon>
        <taxon>Rhodophyta</taxon>
        <taxon>Bangiophyceae</taxon>
        <taxon>Cyanidiales</taxon>
        <taxon>Cyanidiaceae</taxon>
        <taxon>Cyanidiococcus</taxon>
    </lineage>
</organism>
<gene>
    <name evidence="2" type="ORF">F1559_000441</name>
</gene>
<protein>
    <recommendedName>
        <fullName evidence="4">Phosphoglycerate mutase</fullName>
    </recommendedName>
</protein>
<dbReference type="Gene3D" id="3.40.50.1240">
    <property type="entry name" value="Phosphoglycerate mutase-like"/>
    <property type="match status" value="1"/>
</dbReference>
<evidence type="ECO:0008006" key="4">
    <source>
        <dbReference type="Google" id="ProtNLM"/>
    </source>
</evidence>
<dbReference type="PROSITE" id="PS00175">
    <property type="entry name" value="PG_MUTASE"/>
    <property type="match status" value="1"/>
</dbReference>
<evidence type="ECO:0000313" key="3">
    <source>
        <dbReference type="Proteomes" id="UP000530660"/>
    </source>
</evidence>